<evidence type="ECO:0000313" key="4">
    <source>
        <dbReference type="Proteomes" id="UP001153620"/>
    </source>
</evidence>
<gene>
    <name evidence="3" type="ORF">CHIRRI_LOCUS7824</name>
</gene>
<feature type="chain" id="PRO_5040210183" evidence="2">
    <location>
        <begin position="20"/>
        <end position="289"/>
    </location>
</feature>
<feature type="signal peptide" evidence="2">
    <location>
        <begin position="1"/>
        <end position="19"/>
    </location>
</feature>
<sequence>MNAIVVGVLAFLVVSPAICDEGPASDKNSNEKEMLVKNPQPYYNSLNNQDQAYGDSWFDREVRAPSSGFYGVRGKKDYDDDWFMNENEIYSQQMPKRAPYGFVGMRGRKRYDYNYRPSFVDNDDFQAELYQELQKEREMLAALMEDYNDERDKRKPVGFIGSRGKKSIDNDDYFDMDEKRSPMGFTGVRGKKSEYSNFIGMSEKRVPVASFFGMRGKKQPVVSSFFGVHKKPFFPYGKFVGVRGKKSSDSSIRQLRFATDEFSNGLQPASRVASDSIQDKRIGFVGSRG</sequence>
<organism evidence="3 4">
    <name type="scientific">Chironomus riparius</name>
    <dbReference type="NCBI Taxonomy" id="315576"/>
    <lineage>
        <taxon>Eukaryota</taxon>
        <taxon>Metazoa</taxon>
        <taxon>Ecdysozoa</taxon>
        <taxon>Arthropoda</taxon>
        <taxon>Hexapoda</taxon>
        <taxon>Insecta</taxon>
        <taxon>Pterygota</taxon>
        <taxon>Neoptera</taxon>
        <taxon>Endopterygota</taxon>
        <taxon>Diptera</taxon>
        <taxon>Nematocera</taxon>
        <taxon>Chironomoidea</taxon>
        <taxon>Chironomidae</taxon>
        <taxon>Chironominae</taxon>
        <taxon>Chironomus</taxon>
    </lineage>
</organism>
<protein>
    <submittedName>
        <fullName evidence="3">Uncharacterized protein</fullName>
    </submittedName>
</protein>
<dbReference type="Proteomes" id="UP001153620">
    <property type="component" value="Chromosome 2"/>
</dbReference>
<keyword evidence="2" id="KW-0732">Signal</keyword>
<reference evidence="3" key="1">
    <citation type="submission" date="2022-01" db="EMBL/GenBank/DDBJ databases">
        <authorList>
            <person name="King R."/>
        </authorList>
    </citation>
    <scope>NUCLEOTIDE SEQUENCE</scope>
</reference>
<reference evidence="3" key="2">
    <citation type="submission" date="2022-10" db="EMBL/GenBank/DDBJ databases">
        <authorList>
            <consortium name="ENA_rothamsted_submissions"/>
            <consortium name="culmorum"/>
            <person name="King R."/>
        </authorList>
    </citation>
    <scope>NUCLEOTIDE SEQUENCE</scope>
</reference>
<proteinExistence type="predicted"/>
<evidence type="ECO:0000313" key="3">
    <source>
        <dbReference type="EMBL" id="CAG9804947.1"/>
    </source>
</evidence>
<feature type="coiled-coil region" evidence="1">
    <location>
        <begin position="126"/>
        <end position="153"/>
    </location>
</feature>
<keyword evidence="1" id="KW-0175">Coiled coil</keyword>
<name>A0A9N9RWZ6_9DIPT</name>
<evidence type="ECO:0000256" key="2">
    <source>
        <dbReference type="SAM" id="SignalP"/>
    </source>
</evidence>
<dbReference type="OrthoDB" id="5919137at2759"/>
<accession>A0A9N9RWZ6</accession>
<evidence type="ECO:0000256" key="1">
    <source>
        <dbReference type="SAM" id="Coils"/>
    </source>
</evidence>
<dbReference type="AlphaFoldDB" id="A0A9N9RWZ6"/>
<dbReference type="EMBL" id="OU895878">
    <property type="protein sequence ID" value="CAG9804947.1"/>
    <property type="molecule type" value="Genomic_DNA"/>
</dbReference>
<keyword evidence="4" id="KW-1185">Reference proteome</keyword>